<dbReference type="SMART" id="SM00382">
    <property type="entry name" value="AAA"/>
    <property type="match status" value="1"/>
</dbReference>
<keyword evidence="4" id="KW-0067">ATP-binding</keyword>
<dbReference type="KEGG" id="hoh:Hoch_2233"/>
<keyword evidence="7" id="KW-1185">Reference proteome</keyword>
<proteinExistence type="inferred from homology"/>
<dbReference type="Gene3D" id="3.40.50.300">
    <property type="entry name" value="P-loop containing nucleotide triphosphate hydrolases"/>
    <property type="match status" value="1"/>
</dbReference>
<dbReference type="PANTHER" id="PTHR43335:SF2">
    <property type="entry name" value="ABC TRANSPORTER, ATP-BINDING PROTEIN"/>
    <property type="match status" value="1"/>
</dbReference>
<feature type="domain" description="ABC transporter" evidence="5">
    <location>
        <begin position="6"/>
        <end position="235"/>
    </location>
</feature>
<dbReference type="AlphaFoldDB" id="D0LHU7"/>
<dbReference type="HOGENOM" id="CLU_000604_1_2_7"/>
<evidence type="ECO:0000259" key="5">
    <source>
        <dbReference type="PROSITE" id="PS50893"/>
    </source>
</evidence>
<dbReference type="EMBL" id="CP001804">
    <property type="protein sequence ID" value="ACY14776.1"/>
    <property type="molecule type" value="Genomic_DNA"/>
</dbReference>
<evidence type="ECO:0000313" key="7">
    <source>
        <dbReference type="Proteomes" id="UP000001880"/>
    </source>
</evidence>
<dbReference type="Proteomes" id="UP000001880">
    <property type="component" value="Chromosome"/>
</dbReference>
<reference evidence="6 7" key="1">
    <citation type="journal article" date="2010" name="Stand. Genomic Sci.">
        <title>Complete genome sequence of Haliangium ochraceum type strain (SMP-2).</title>
        <authorList>
            <consortium name="US DOE Joint Genome Institute (JGI-PGF)"/>
            <person name="Ivanova N."/>
            <person name="Daum C."/>
            <person name="Lang E."/>
            <person name="Abt B."/>
            <person name="Kopitz M."/>
            <person name="Saunders E."/>
            <person name="Lapidus A."/>
            <person name="Lucas S."/>
            <person name="Glavina Del Rio T."/>
            <person name="Nolan M."/>
            <person name="Tice H."/>
            <person name="Copeland A."/>
            <person name="Cheng J.F."/>
            <person name="Chen F."/>
            <person name="Bruce D."/>
            <person name="Goodwin L."/>
            <person name="Pitluck S."/>
            <person name="Mavromatis K."/>
            <person name="Pati A."/>
            <person name="Mikhailova N."/>
            <person name="Chen A."/>
            <person name="Palaniappan K."/>
            <person name="Land M."/>
            <person name="Hauser L."/>
            <person name="Chang Y.J."/>
            <person name="Jeffries C.D."/>
            <person name="Detter J.C."/>
            <person name="Brettin T."/>
            <person name="Rohde M."/>
            <person name="Goker M."/>
            <person name="Bristow J."/>
            <person name="Markowitz V."/>
            <person name="Eisen J.A."/>
            <person name="Hugenholtz P."/>
            <person name="Kyrpides N.C."/>
            <person name="Klenk H.P."/>
        </authorList>
    </citation>
    <scope>NUCLEOTIDE SEQUENCE [LARGE SCALE GENOMIC DNA]</scope>
    <source>
        <strain evidence="7">DSM 14365 / CIP 107738 / JCM 11303 / AJ 13395 / SMP-2</strain>
    </source>
</reference>
<dbReference type="CDD" id="cd03230">
    <property type="entry name" value="ABC_DR_subfamily_A"/>
    <property type="match status" value="1"/>
</dbReference>
<dbReference type="PROSITE" id="PS50893">
    <property type="entry name" value="ABC_TRANSPORTER_2"/>
    <property type="match status" value="1"/>
</dbReference>
<dbReference type="STRING" id="502025.Hoch_2233"/>
<sequence length="318" mass="33988">MPAPLVALDGVSKRYGEVAALDGLSAEIQGRVIGLLGPNGAGKSTLMRGLLGLTPLSGEARVLGLDPRRSSFEIRARVGYMPESECHLAGMNAVAYCVYAAELSGLPRAEAVQRAHAALYFANLGDKRYLPVDGYSTGLKQRVKLAQALVHDPELLFLDEPTNGLDPESREDMLRTIASLPEQRGASVLLSTHLLADVERYCDRVLVLDRGRLLFWGSIDELVGDDGVERYRVRARVSGPAGAGAEAGEGDAEARLGAALSARGAAVETVSEGLLVTLPADASTGLIFATALELGVQVRHLVRHRVSLEEAFLQRLRE</sequence>
<gene>
    <name evidence="6" type="ordered locus">Hoch_2233</name>
</gene>
<evidence type="ECO:0000256" key="4">
    <source>
        <dbReference type="ARBA" id="ARBA00022840"/>
    </source>
</evidence>
<dbReference type="InterPro" id="IPR003593">
    <property type="entry name" value="AAA+_ATPase"/>
</dbReference>
<evidence type="ECO:0000256" key="2">
    <source>
        <dbReference type="ARBA" id="ARBA00022448"/>
    </source>
</evidence>
<keyword evidence="2" id="KW-0813">Transport</keyword>
<dbReference type="InterPro" id="IPR027417">
    <property type="entry name" value="P-loop_NTPase"/>
</dbReference>
<keyword evidence="3" id="KW-0547">Nucleotide-binding</keyword>
<evidence type="ECO:0000256" key="3">
    <source>
        <dbReference type="ARBA" id="ARBA00022741"/>
    </source>
</evidence>
<name>D0LHU7_HALO1</name>
<dbReference type="GO" id="GO:0005524">
    <property type="term" value="F:ATP binding"/>
    <property type="evidence" value="ECO:0007669"/>
    <property type="project" value="UniProtKB-KW"/>
</dbReference>
<dbReference type="PANTHER" id="PTHR43335">
    <property type="entry name" value="ABC TRANSPORTER, ATP-BINDING PROTEIN"/>
    <property type="match status" value="1"/>
</dbReference>
<dbReference type="InterPro" id="IPR003439">
    <property type="entry name" value="ABC_transporter-like_ATP-bd"/>
</dbReference>
<dbReference type="Pfam" id="PF00005">
    <property type="entry name" value="ABC_tran"/>
    <property type="match status" value="1"/>
</dbReference>
<dbReference type="GO" id="GO:0016887">
    <property type="term" value="F:ATP hydrolysis activity"/>
    <property type="evidence" value="ECO:0007669"/>
    <property type="project" value="InterPro"/>
</dbReference>
<dbReference type="SUPFAM" id="SSF52540">
    <property type="entry name" value="P-loop containing nucleoside triphosphate hydrolases"/>
    <property type="match status" value="1"/>
</dbReference>
<comment type="similarity">
    <text evidence="1">Belongs to the ABC transporter superfamily.</text>
</comment>
<evidence type="ECO:0000256" key="1">
    <source>
        <dbReference type="ARBA" id="ARBA00005417"/>
    </source>
</evidence>
<accession>D0LHU7</accession>
<organism evidence="6 7">
    <name type="scientific">Haliangium ochraceum (strain DSM 14365 / JCM 11303 / SMP-2)</name>
    <dbReference type="NCBI Taxonomy" id="502025"/>
    <lineage>
        <taxon>Bacteria</taxon>
        <taxon>Pseudomonadati</taxon>
        <taxon>Myxococcota</taxon>
        <taxon>Polyangia</taxon>
        <taxon>Haliangiales</taxon>
        <taxon>Kofleriaceae</taxon>
        <taxon>Haliangium</taxon>
    </lineage>
</organism>
<dbReference type="eggNOG" id="COG1131">
    <property type="taxonomic scope" value="Bacteria"/>
</dbReference>
<evidence type="ECO:0000313" key="6">
    <source>
        <dbReference type="EMBL" id="ACY14776.1"/>
    </source>
</evidence>
<protein>
    <submittedName>
        <fullName evidence="6">ABC transporter related protein</fullName>
    </submittedName>
</protein>